<name>A0A0V0S1H0_9BILA</name>
<protein>
    <submittedName>
        <fullName evidence="1">Uncharacterized protein</fullName>
    </submittedName>
</protein>
<reference evidence="1 2" key="1">
    <citation type="submission" date="2015-01" db="EMBL/GenBank/DDBJ databases">
        <title>Evolution of Trichinella species and genotypes.</title>
        <authorList>
            <person name="Korhonen P.K."/>
            <person name="Edoardo P."/>
            <person name="Giuseppe L.R."/>
            <person name="Gasser R.B."/>
        </authorList>
    </citation>
    <scope>NUCLEOTIDE SEQUENCE [LARGE SCALE GENOMIC DNA]</scope>
    <source>
        <strain evidence="1">ISS37</strain>
    </source>
</reference>
<dbReference type="STRING" id="6336.A0A0V0S1H0"/>
<dbReference type="AlphaFoldDB" id="A0A0V0S1H0"/>
<proteinExistence type="predicted"/>
<evidence type="ECO:0000313" key="1">
    <source>
        <dbReference type="EMBL" id="KRX20614.1"/>
    </source>
</evidence>
<comment type="caution">
    <text evidence="1">The sequence shown here is derived from an EMBL/GenBank/DDBJ whole genome shotgun (WGS) entry which is preliminary data.</text>
</comment>
<keyword evidence="2" id="KW-1185">Reference proteome</keyword>
<evidence type="ECO:0000313" key="2">
    <source>
        <dbReference type="Proteomes" id="UP000054630"/>
    </source>
</evidence>
<organism evidence="1 2">
    <name type="scientific">Trichinella nelsoni</name>
    <dbReference type="NCBI Taxonomy" id="6336"/>
    <lineage>
        <taxon>Eukaryota</taxon>
        <taxon>Metazoa</taxon>
        <taxon>Ecdysozoa</taxon>
        <taxon>Nematoda</taxon>
        <taxon>Enoplea</taxon>
        <taxon>Dorylaimia</taxon>
        <taxon>Trichinellida</taxon>
        <taxon>Trichinellidae</taxon>
        <taxon>Trichinella</taxon>
    </lineage>
</organism>
<gene>
    <name evidence="1" type="ORF">T07_4102</name>
</gene>
<dbReference type="Proteomes" id="UP000054630">
    <property type="component" value="Unassembled WGS sequence"/>
</dbReference>
<accession>A0A0V0S1H0</accession>
<sequence length="167" mass="19045">MIDAPHAHGPREELLSIWPAEEPLAVSLQPHRHKNHFKSAWYNGTLLVTIGRLLNNFLLHLGFGSASATLDYWTKESCIVCVYVKSVVQIGVLVGGAVRVDFESIIPLHLCQLKRRKKMRSIDYLLKNDMSDAGVWKSVILEAMIREVLAYFYVWDVNCLLLELRLT</sequence>
<dbReference type="EMBL" id="JYDL01000047">
    <property type="protein sequence ID" value="KRX20614.1"/>
    <property type="molecule type" value="Genomic_DNA"/>
</dbReference>